<evidence type="ECO:0000313" key="1">
    <source>
        <dbReference type="EMBL" id="KAF2794721.1"/>
    </source>
</evidence>
<dbReference type="Proteomes" id="UP000799757">
    <property type="component" value="Unassembled WGS sequence"/>
</dbReference>
<reference evidence="1" key="1">
    <citation type="journal article" date="2020" name="Stud. Mycol.">
        <title>101 Dothideomycetes genomes: a test case for predicting lifestyles and emergence of pathogens.</title>
        <authorList>
            <person name="Haridas S."/>
            <person name="Albert R."/>
            <person name="Binder M."/>
            <person name="Bloem J."/>
            <person name="Labutti K."/>
            <person name="Salamov A."/>
            <person name="Andreopoulos B."/>
            <person name="Baker S."/>
            <person name="Barry K."/>
            <person name="Bills G."/>
            <person name="Bluhm B."/>
            <person name="Cannon C."/>
            <person name="Castanera R."/>
            <person name="Culley D."/>
            <person name="Daum C."/>
            <person name="Ezra D."/>
            <person name="Gonzalez J."/>
            <person name="Henrissat B."/>
            <person name="Kuo A."/>
            <person name="Liang C."/>
            <person name="Lipzen A."/>
            <person name="Lutzoni F."/>
            <person name="Magnuson J."/>
            <person name="Mondo S."/>
            <person name="Nolan M."/>
            <person name="Ohm R."/>
            <person name="Pangilinan J."/>
            <person name="Park H.-J."/>
            <person name="Ramirez L."/>
            <person name="Alfaro M."/>
            <person name="Sun H."/>
            <person name="Tritt A."/>
            <person name="Yoshinaga Y."/>
            <person name="Zwiers L.-H."/>
            <person name="Turgeon B."/>
            <person name="Goodwin S."/>
            <person name="Spatafora J."/>
            <person name="Crous P."/>
            <person name="Grigoriev I."/>
        </authorList>
    </citation>
    <scope>NUCLEOTIDE SEQUENCE</scope>
    <source>
        <strain evidence="1">CBS 109.77</strain>
    </source>
</reference>
<gene>
    <name evidence="1" type="ORF">K505DRAFT_324587</name>
</gene>
<dbReference type="EMBL" id="MU001882">
    <property type="protein sequence ID" value="KAF2794721.1"/>
    <property type="molecule type" value="Genomic_DNA"/>
</dbReference>
<sequence length="97" mass="10897">MLTLDFQPFPTLRWGVSRGVSPASRCLWIMFLGTTPSILAHDAPASHSRTTLRIPRHRHNRGDTTRKFAACRSFTAPRPASYNNKDCYNDTTASCCI</sequence>
<organism evidence="1 2">
    <name type="scientific">Melanomma pulvis-pyrius CBS 109.77</name>
    <dbReference type="NCBI Taxonomy" id="1314802"/>
    <lineage>
        <taxon>Eukaryota</taxon>
        <taxon>Fungi</taxon>
        <taxon>Dikarya</taxon>
        <taxon>Ascomycota</taxon>
        <taxon>Pezizomycotina</taxon>
        <taxon>Dothideomycetes</taxon>
        <taxon>Pleosporomycetidae</taxon>
        <taxon>Pleosporales</taxon>
        <taxon>Melanommataceae</taxon>
        <taxon>Melanomma</taxon>
    </lineage>
</organism>
<protein>
    <submittedName>
        <fullName evidence="1">Uncharacterized protein</fullName>
    </submittedName>
</protein>
<name>A0A6A6XEI5_9PLEO</name>
<accession>A0A6A6XEI5</accession>
<proteinExistence type="predicted"/>
<keyword evidence="2" id="KW-1185">Reference proteome</keyword>
<evidence type="ECO:0000313" key="2">
    <source>
        <dbReference type="Proteomes" id="UP000799757"/>
    </source>
</evidence>
<dbReference type="AlphaFoldDB" id="A0A6A6XEI5"/>